<dbReference type="Pfam" id="PF07715">
    <property type="entry name" value="Plug"/>
    <property type="match status" value="1"/>
</dbReference>
<feature type="domain" description="TonB-dependent receptor plug" evidence="2">
    <location>
        <begin position="128"/>
        <end position="232"/>
    </location>
</feature>
<name>A0ABT2W6S6_9FLAO</name>
<evidence type="ECO:0000313" key="4">
    <source>
        <dbReference type="Proteomes" id="UP001208649"/>
    </source>
</evidence>
<dbReference type="InterPro" id="IPR037066">
    <property type="entry name" value="Plug_dom_sf"/>
</dbReference>
<protein>
    <submittedName>
        <fullName evidence="3">TonB-dependent receptor plug domain-containing protein</fullName>
    </submittedName>
</protein>
<keyword evidence="3" id="KW-0675">Receptor</keyword>
<keyword evidence="1" id="KW-1134">Transmembrane beta strand</keyword>
<accession>A0ABT2W6S6</accession>
<keyword evidence="1" id="KW-0813">Transport</keyword>
<keyword evidence="1" id="KW-0998">Cell outer membrane</keyword>
<sequence>MKISITKPCHENWEMMTPEEKGRFCSVCSKTVRDFTLASDAEIIETFSAPAENICGNFYESQLNRNLQYSYINSLFTKFAVGFILTTGGFVSVNAQQNISNDTLKVEEIGDVVIHPAFNKTTIQKKFIGATTIVSEQDLKNTPKNKIAEISGKSPGLIINPMPKDSVRGTKITIGGANSSISGNSDPLVVMSNKIITLAEFRKLDPNSIKSMNILKGESATAIYGEKGKNGVLVVTMKKRFRVKF</sequence>
<comment type="subcellular location">
    <subcellularLocation>
        <location evidence="1">Cell outer membrane</location>
        <topology evidence="1">Multi-pass membrane protein</topology>
    </subcellularLocation>
</comment>
<dbReference type="InterPro" id="IPR012910">
    <property type="entry name" value="Plug_dom"/>
</dbReference>
<dbReference type="EMBL" id="JAOTEM010000001">
    <property type="protein sequence ID" value="MCU7616967.1"/>
    <property type="molecule type" value="Genomic_DNA"/>
</dbReference>
<evidence type="ECO:0000256" key="1">
    <source>
        <dbReference type="PROSITE-ProRule" id="PRU01360"/>
    </source>
</evidence>
<keyword evidence="1" id="KW-0472">Membrane</keyword>
<dbReference type="SUPFAM" id="SSF56935">
    <property type="entry name" value="Porins"/>
    <property type="match status" value="1"/>
</dbReference>
<dbReference type="Proteomes" id="UP001208649">
    <property type="component" value="Unassembled WGS sequence"/>
</dbReference>
<organism evidence="3 4">
    <name type="scientific">Chryseobacterium edaphi</name>
    <dbReference type="NCBI Taxonomy" id="2976532"/>
    <lineage>
        <taxon>Bacteria</taxon>
        <taxon>Pseudomonadati</taxon>
        <taxon>Bacteroidota</taxon>
        <taxon>Flavobacteriia</taxon>
        <taxon>Flavobacteriales</taxon>
        <taxon>Weeksellaceae</taxon>
        <taxon>Chryseobacterium group</taxon>
        <taxon>Chryseobacterium</taxon>
    </lineage>
</organism>
<dbReference type="InterPro" id="IPR039426">
    <property type="entry name" value="TonB-dep_rcpt-like"/>
</dbReference>
<comment type="caution">
    <text evidence="3">The sequence shown here is derived from an EMBL/GenBank/DDBJ whole genome shotgun (WGS) entry which is preliminary data.</text>
</comment>
<gene>
    <name evidence="3" type="ORF">NZ698_07140</name>
</gene>
<dbReference type="RefSeq" id="WP_263002387.1">
    <property type="nucleotide sequence ID" value="NZ_JAOTEM010000001.1"/>
</dbReference>
<reference evidence="4" key="1">
    <citation type="submission" date="2023-07" db="EMBL/GenBank/DDBJ databases">
        <title>Chryseobacterium sp. strain PBS4-4 Genome sequencing and assembly.</title>
        <authorList>
            <person name="Jung Y."/>
        </authorList>
    </citation>
    <scope>NUCLEOTIDE SEQUENCE [LARGE SCALE GENOMIC DNA]</scope>
    <source>
        <strain evidence="4">PBS4-4</strain>
    </source>
</reference>
<comment type="similarity">
    <text evidence="1">Belongs to the TonB-dependent receptor family.</text>
</comment>
<keyword evidence="1" id="KW-0812">Transmembrane</keyword>
<evidence type="ECO:0000313" key="3">
    <source>
        <dbReference type="EMBL" id="MCU7616967.1"/>
    </source>
</evidence>
<dbReference type="PROSITE" id="PS52016">
    <property type="entry name" value="TONB_DEPENDENT_REC_3"/>
    <property type="match status" value="1"/>
</dbReference>
<evidence type="ECO:0000259" key="2">
    <source>
        <dbReference type="Pfam" id="PF07715"/>
    </source>
</evidence>
<dbReference type="Gene3D" id="2.170.130.10">
    <property type="entry name" value="TonB-dependent receptor, plug domain"/>
    <property type="match status" value="1"/>
</dbReference>
<keyword evidence="4" id="KW-1185">Reference proteome</keyword>
<proteinExistence type="inferred from homology"/>